<accession>A0A327KX51</accession>
<dbReference type="InterPro" id="IPR027417">
    <property type="entry name" value="P-loop_NTPase"/>
</dbReference>
<evidence type="ECO:0000313" key="3">
    <source>
        <dbReference type="EMBL" id="RAI42666.1"/>
    </source>
</evidence>
<dbReference type="InterPro" id="IPR051396">
    <property type="entry name" value="Bact_Antivir_Def_Nuclease"/>
</dbReference>
<dbReference type="PANTHER" id="PTHR43581">
    <property type="entry name" value="ATP/GTP PHOSPHATASE"/>
    <property type="match status" value="1"/>
</dbReference>
<dbReference type="AlphaFoldDB" id="A0A327KX51"/>
<dbReference type="Pfam" id="PF13175">
    <property type="entry name" value="AAA_15"/>
    <property type="match status" value="1"/>
</dbReference>
<dbReference type="RefSeq" id="WP_111420469.1">
    <property type="nucleotide sequence ID" value="NZ_NPEX01000136.1"/>
</dbReference>
<dbReference type="SUPFAM" id="SSF52540">
    <property type="entry name" value="P-loop containing nucleoside triphosphate hydrolases"/>
    <property type="match status" value="1"/>
</dbReference>
<proteinExistence type="predicted"/>
<name>A0A327KX51_9BRAD</name>
<dbReference type="Gene3D" id="3.40.50.300">
    <property type="entry name" value="P-loop containing nucleotide triphosphate hydrolases"/>
    <property type="match status" value="1"/>
</dbReference>
<evidence type="ECO:0000313" key="4">
    <source>
        <dbReference type="Proteomes" id="UP000249130"/>
    </source>
</evidence>
<dbReference type="CDD" id="cd01026">
    <property type="entry name" value="TOPRIM_OLD"/>
    <property type="match status" value="1"/>
</dbReference>
<reference evidence="3 4" key="1">
    <citation type="submission" date="2017-07" db="EMBL/GenBank/DDBJ databases">
        <title>Draft Genome Sequences of Select Purple Nonsulfur Bacteria.</title>
        <authorList>
            <person name="Lasarre B."/>
            <person name="Mckinlay J.B."/>
        </authorList>
    </citation>
    <scope>NUCLEOTIDE SEQUENCE [LARGE SCALE GENOMIC DNA]</scope>
    <source>
        <strain evidence="3 4">DSM 5909</strain>
    </source>
</reference>
<organism evidence="3 4">
    <name type="scientific">Rhodoplanes roseus</name>
    <dbReference type="NCBI Taxonomy" id="29409"/>
    <lineage>
        <taxon>Bacteria</taxon>
        <taxon>Pseudomonadati</taxon>
        <taxon>Pseudomonadota</taxon>
        <taxon>Alphaproteobacteria</taxon>
        <taxon>Hyphomicrobiales</taxon>
        <taxon>Nitrobacteraceae</taxon>
        <taxon>Rhodoplanes</taxon>
    </lineage>
</organism>
<dbReference type="InterPro" id="IPR041685">
    <property type="entry name" value="AAA_GajA/Old/RecF-like"/>
</dbReference>
<dbReference type="InterPro" id="IPR034139">
    <property type="entry name" value="TOPRIM_OLD"/>
</dbReference>
<dbReference type="Proteomes" id="UP000249130">
    <property type="component" value="Unassembled WGS sequence"/>
</dbReference>
<dbReference type="EMBL" id="NPEX01000136">
    <property type="protein sequence ID" value="RAI42666.1"/>
    <property type="molecule type" value="Genomic_DNA"/>
</dbReference>
<comment type="caution">
    <text evidence="3">The sequence shown here is derived from an EMBL/GenBank/DDBJ whole genome shotgun (WGS) entry which is preliminary data.</text>
</comment>
<sequence length="636" mass="72072">MRISRVEVTNFRAISKASLELHPLTSLIGSNNAGKSSFLKAIDLFFSNSPKFDKDDFHNNNIEEAIEITISFSELTPEESALFENNLIDDSLTVTRQLLFGSGRESGNYFVEAMVNPEFMDCRNEQVKTERREKYKELQKRFELPSVRSADEIDDQLEKWESAHPEALKKSRVGTFRGWKNVAAGQLKRKTDFVFVPAVRDASEDTGATRSPAKQLIDTLAKQTIENNKAYQEFITEANNQLKQFTDPDNVPALAEFSSKLSEILQVYYSESEIIATWQPIEQLPVVFPNSELSVKDHGFISRVEKVGHGLQRAIIITILEFLAKERFKQPEEEFTSAQSDIILAIEEPEIYQHPIKQRHISAVLERLSGSFSKQTRIRLQIITATHSPLFVHLPRFEEVRIVRRAETAPHHVLISQLSISDCSAALAGFHRPPRTPLSESSFAAKLHIFNSEVSEGFFARKVVLVEGASDKAILEASYLNTKRSPLSEGICIIDAGGKKKIDKPAYVFKKLGIPVFVIMDNDRSSTKEPKQQDEINYNRLIQRILGFREEDIEDWPEKLNANFCAWDGNLEKYIVRKCGQDCYDDSRNQVKISFEVDSDDCVKSPTLASALFSIALSKGHTFNELNEIITAIDNL</sequence>
<feature type="domain" description="Endonuclease GajA/Old nuclease/RecF-like AAA" evidence="1">
    <location>
        <begin position="1"/>
        <end position="392"/>
    </location>
</feature>
<evidence type="ECO:0000259" key="1">
    <source>
        <dbReference type="Pfam" id="PF13175"/>
    </source>
</evidence>
<gene>
    <name evidence="3" type="ORF">CH341_18370</name>
</gene>
<evidence type="ECO:0000259" key="2">
    <source>
        <dbReference type="Pfam" id="PF20469"/>
    </source>
</evidence>
<protein>
    <submittedName>
        <fullName evidence="3">Uncharacterized protein</fullName>
    </submittedName>
</protein>
<dbReference type="PANTHER" id="PTHR43581:SF4">
    <property type="entry name" value="ATP_GTP PHOSPHATASE"/>
    <property type="match status" value="1"/>
</dbReference>
<keyword evidence="4" id="KW-1185">Reference proteome</keyword>
<feature type="domain" description="OLD protein-like TOPRIM" evidence="2">
    <location>
        <begin position="458"/>
        <end position="523"/>
    </location>
</feature>
<dbReference type="OrthoDB" id="9789856at2"/>
<dbReference type="Pfam" id="PF20469">
    <property type="entry name" value="OLD-like_TOPRIM"/>
    <property type="match status" value="1"/>
</dbReference>